<keyword evidence="4 7" id="KW-0812">Transmembrane</keyword>
<keyword evidence="10" id="KW-1185">Reference proteome</keyword>
<dbReference type="GO" id="GO:0022857">
    <property type="term" value="F:transmembrane transporter activity"/>
    <property type="evidence" value="ECO:0007669"/>
    <property type="project" value="InterPro"/>
</dbReference>
<keyword evidence="6 7" id="KW-0472">Membrane</keyword>
<feature type="transmembrane region" description="Helical" evidence="7">
    <location>
        <begin position="134"/>
        <end position="156"/>
    </location>
</feature>
<feature type="transmembrane region" description="Helical" evidence="7">
    <location>
        <begin position="282"/>
        <end position="302"/>
    </location>
</feature>
<feature type="transmembrane region" description="Helical" evidence="7">
    <location>
        <begin position="12"/>
        <end position="30"/>
    </location>
</feature>
<dbReference type="PANTHER" id="PTHR43266">
    <property type="entry name" value="MACROLIDE-EFFLUX PROTEIN"/>
    <property type="match status" value="1"/>
</dbReference>
<accession>B5Y9V4</accession>
<dbReference type="Pfam" id="PF07690">
    <property type="entry name" value="MFS_1"/>
    <property type="match status" value="1"/>
</dbReference>
<evidence type="ECO:0000256" key="4">
    <source>
        <dbReference type="ARBA" id="ARBA00022692"/>
    </source>
</evidence>
<feature type="transmembrane region" description="Helical" evidence="7">
    <location>
        <begin position="68"/>
        <end position="88"/>
    </location>
</feature>
<proteinExistence type="predicted"/>
<gene>
    <name evidence="9" type="ordered locus">COPRO5265_1246</name>
</gene>
<dbReference type="eggNOG" id="COG2211">
    <property type="taxonomic scope" value="Bacteria"/>
</dbReference>
<keyword evidence="5 7" id="KW-1133">Transmembrane helix</keyword>
<reference evidence="9 10" key="2">
    <citation type="journal article" date="2014" name="Genome Announc.">
        <title>Complete Genome Sequence of Coprothermobacter proteolyticus DSM 5265.</title>
        <authorList>
            <person name="Alexiev A."/>
            <person name="Coil D.A."/>
            <person name="Badger J.H."/>
            <person name="Enticknap J."/>
            <person name="Ward N."/>
            <person name="Robb F.T."/>
            <person name="Eisen J.A."/>
        </authorList>
    </citation>
    <scope>NUCLEOTIDE SEQUENCE [LARGE SCALE GENOMIC DNA]</scope>
    <source>
        <strain evidence="10">ATCC 35245 / DSM 5265 / OCM 4 / BT</strain>
    </source>
</reference>
<dbReference type="InterPro" id="IPR036259">
    <property type="entry name" value="MFS_trans_sf"/>
</dbReference>
<dbReference type="EMBL" id="CP001145">
    <property type="protein sequence ID" value="ACI17686.1"/>
    <property type="molecule type" value="Genomic_DNA"/>
</dbReference>
<dbReference type="InterPro" id="IPR020846">
    <property type="entry name" value="MFS_dom"/>
</dbReference>
<keyword evidence="2" id="KW-0813">Transport</keyword>
<dbReference type="GO" id="GO:0005886">
    <property type="term" value="C:plasma membrane"/>
    <property type="evidence" value="ECO:0007669"/>
    <property type="project" value="UniProtKB-SubCell"/>
</dbReference>
<reference evidence="10" key="1">
    <citation type="submission" date="2008-08" db="EMBL/GenBank/DDBJ databases">
        <title>The complete genome sequence of Coprothermobacter proteolyticus strain ATCC 5245 / DSM 5265 / BT.</title>
        <authorList>
            <person name="Dodson R.J."/>
            <person name="Durkin A.S."/>
            <person name="Wu M."/>
            <person name="Eisen J."/>
            <person name="Sutton G."/>
        </authorList>
    </citation>
    <scope>NUCLEOTIDE SEQUENCE [LARGE SCALE GENOMIC DNA]</scope>
    <source>
        <strain evidence="10">ATCC 35245 / DSM 5265 / OCM 4 / BT</strain>
    </source>
</reference>
<feature type="transmembrane region" description="Helical" evidence="7">
    <location>
        <begin position="162"/>
        <end position="183"/>
    </location>
</feature>
<keyword evidence="3" id="KW-1003">Cell membrane</keyword>
<dbReference type="KEGG" id="cpo:COPRO5265_1246"/>
<dbReference type="CDD" id="cd06173">
    <property type="entry name" value="MFS_MefA_like"/>
    <property type="match status" value="1"/>
</dbReference>
<dbReference type="SUPFAM" id="SSF103473">
    <property type="entry name" value="MFS general substrate transporter"/>
    <property type="match status" value="1"/>
</dbReference>
<feature type="transmembrane region" description="Helical" evidence="7">
    <location>
        <begin position="36"/>
        <end position="56"/>
    </location>
</feature>
<feature type="transmembrane region" description="Helical" evidence="7">
    <location>
        <begin position="94"/>
        <end position="113"/>
    </location>
</feature>
<dbReference type="Proteomes" id="UP000001732">
    <property type="component" value="Chromosome"/>
</dbReference>
<evidence type="ECO:0000313" key="9">
    <source>
        <dbReference type="EMBL" id="ACI17686.1"/>
    </source>
</evidence>
<comment type="subcellular location">
    <subcellularLocation>
        <location evidence="1">Cell membrane</location>
        <topology evidence="1">Multi-pass membrane protein</topology>
    </subcellularLocation>
</comment>
<dbReference type="PROSITE" id="PS50850">
    <property type="entry name" value="MFS"/>
    <property type="match status" value="1"/>
</dbReference>
<feature type="transmembrane region" description="Helical" evidence="7">
    <location>
        <begin position="390"/>
        <end position="413"/>
    </location>
</feature>
<evidence type="ECO:0000259" key="8">
    <source>
        <dbReference type="PROSITE" id="PS50850"/>
    </source>
</evidence>
<evidence type="ECO:0000256" key="5">
    <source>
        <dbReference type="ARBA" id="ARBA00022989"/>
    </source>
</evidence>
<evidence type="ECO:0000256" key="7">
    <source>
        <dbReference type="SAM" id="Phobius"/>
    </source>
</evidence>
<organism evidence="9 10">
    <name type="scientific">Coprothermobacter proteolyticus (strain ATCC 35245 / DSM 5265 / OCM 4 / BT)</name>
    <dbReference type="NCBI Taxonomy" id="309798"/>
    <lineage>
        <taxon>Bacteria</taxon>
        <taxon>Pseudomonadati</taxon>
        <taxon>Coprothermobacterota</taxon>
        <taxon>Coprothermobacteria</taxon>
        <taxon>Coprothermobacterales</taxon>
        <taxon>Coprothermobacteraceae</taxon>
        <taxon>Coprothermobacter</taxon>
    </lineage>
</organism>
<dbReference type="AlphaFoldDB" id="B5Y9V4"/>
<dbReference type="InterPro" id="IPR011701">
    <property type="entry name" value="MFS"/>
</dbReference>
<evidence type="ECO:0000313" key="10">
    <source>
        <dbReference type="Proteomes" id="UP000001732"/>
    </source>
</evidence>
<feature type="transmembrane region" description="Helical" evidence="7">
    <location>
        <begin position="251"/>
        <end position="276"/>
    </location>
</feature>
<evidence type="ECO:0000256" key="6">
    <source>
        <dbReference type="ARBA" id="ARBA00023136"/>
    </source>
</evidence>
<dbReference type="STRING" id="309798.COPRO5265_1246"/>
<feature type="transmembrane region" description="Helical" evidence="7">
    <location>
        <begin position="348"/>
        <end position="370"/>
    </location>
</feature>
<sequence length="439" mass="47428">MKGFATITMGQVASITGTAMTQFGLSYWVWQEFGRATPFSIMSILFFGAQVIFGLAAGSLVDRWPRKISLILPDIASGVLTLIALFLYTQNALTLSFLYTMSFVNGIFSALQWPAYSVTLASMLKPDQYTKANALFSITDYGPALVAPILAGGLLGTIGLEGIMTIDLLTLTLAVLINLWVFIPDIRKKETTGKGDMSASFWQDILFGFKFISQRKPLLMLLMVFLASNFFAGFGNSLFSPYVLARTNNNALALGTIETFFGVGGLIGTLLLSLWVLPGRKVTALLIGLIISDVGFLILGYFRWIPTMCIGATLGSFGGVMANTHSQAIWQSIVPITMQGRVFSARRFIAQALSGIPMFLSGPLVDNVLVPYFNQKTMLSNVLGQGPAGAISFLMILGSILSIAVALLAFANYNVQHVEDLAMASLEADSTQETMSTLP</sequence>
<evidence type="ECO:0000256" key="3">
    <source>
        <dbReference type="ARBA" id="ARBA00022475"/>
    </source>
</evidence>
<evidence type="ECO:0000256" key="2">
    <source>
        <dbReference type="ARBA" id="ARBA00022448"/>
    </source>
</evidence>
<dbReference type="PANTHER" id="PTHR43266:SF2">
    <property type="entry name" value="MAJOR FACILITATOR SUPERFAMILY (MFS) PROFILE DOMAIN-CONTAINING PROTEIN"/>
    <property type="match status" value="1"/>
</dbReference>
<feature type="domain" description="Major facilitator superfamily (MFS) profile" evidence="8">
    <location>
        <begin position="1"/>
        <end position="416"/>
    </location>
</feature>
<feature type="transmembrane region" description="Helical" evidence="7">
    <location>
        <begin position="218"/>
        <end position="239"/>
    </location>
</feature>
<name>B5Y9V4_COPPD</name>
<protein>
    <submittedName>
        <fullName evidence="9">Transporter, major facilitator family</fullName>
    </submittedName>
</protein>
<evidence type="ECO:0000256" key="1">
    <source>
        <dbReference type="ARBA" id="ARBA00004651"/>
    </source>
</evidence>
<dbReference type="Gene3D" id="1.20.1250.20">
    <property type="entry name" value="MFS general substrate transporter like domains"/>
    <property type="match status" value="1"/>
</dbReference>